<accession>A0ABQ7G1F5</accession>
<organism evidence="1 2">
    <name type="scientific">Dunaliella salina</name>
    <name type="common">Green alga</name>
    <name type="synonym">Protococcus salinus</name>
    <dbReference type="NCBI Taxonomy" id="3046"/>
    <lineage>
        <taxon>Eukaryota</taxon>
        <taxon>Viridiplantae</taxon>
        <taxon>Chlorophyta</taxon>
        <taxon>core chlorophytes</taxon>
        <taxon>Chlorophyceae</taxon>
        <taxon>CS clade</taxon>
        <taxon>Chlamydomonadales</taxon>
        <taxon>Dunaliellaceae</taxon>
        <taxon>Dunaliella</taxon>
    </lineage>
</organism>
<reference evidence="1" key="1">
    <citation type="submission" date="2017-08" db="EMBL/GenBank/DDBJ databases">
        <authorList>
            <person name="Polle J.E."/>
            <person name="Barry K."/>
            <person name="Cushman J."/>
            <person name="Schmutz J."/>
            <person name="Tran D."/>
            <person name="Hathwaick L.T."/>
            <person name="Yim W.C."/>
            <person name="Jenkins J."/>
            <person name="Mckie-Krisberg Z.M."/>
            <person name="Prochnik S."/>
            <person name="Lindquist E."/>
            <person name="Dockter R.B."/>
            <person name="Adam C."/>
            <person name="Molina H."/>
            <person name="Bunkerborg J."/>
            <person name="Jin E."/>
            <person name="Buchheim M."/>
            <person name="Magnuson J."/>
        </authorList>
    </citation>
    <scope>NUCLEOTIDE SEQUENCE</scope>
    <source>
        <strain evidence="1">CCAP 19/18</strain>
    </source>
</reference>
<dbReference type="EMBL" id="MU070304">
    <property type="protein sequence ID" value="KAF5828438.1"/>
    <property type="molecule type" value="Genomic_DNA"/>
</dbReference>
<evidence type="ECO:0008006" key="3">
    <source>
        <dbReference type="Google" id="ProtNLM"/>
    </source>
</evidence>
<gene>
    <name evidence="1" type="ORF">DUNSADRAFT_17617</name>
</gene>
<proteinExistence type="predicted"/>
<comment type="caution">
    <text evidence="1">The sequence shown here is derived from an EMBL/GenBank/DDBJ whole genome shotgun (WGS) entry which is preliminary data.</text>
</comment>
<evidence type="ECO:0000313" key="1">
    <source>
        <dbReference type="EMBL" id="KAF5828438.1"/>
    </source>
</evidence>
<keyword evidence="2" id="KW-1185">Reference proteome</keyword>
<protein>
    <recommendedName>
        <fullName evidence="3">Encoded protein</fullName>
    </recommendedName>
</protein>
<dbReference type="Proteomes" id="UP000815325">
    <property type="component" value="Unassembled WGS sequence"/>
</dbReference>
<name>A0ABQ7G1F5_DUNSA</name>
<evidence type="ECO:0000313" key="2">
    <source>
        <dbReference type="Proteomes" id="UP000815325"/>
    </source>
</evidence>
<sequence length="66" mass="7672">MPAYIPPARRMLGIHEEPQVSEREQERRIWRVKLLLPVSTLEDNQIDACPQHLFDEGEDSSVGCKR</sequence>